<dbReference type="EMBL" id="FPAB01000002">
    <property type="protein sequence ID" value="SFS53871.1"/>
    <property type="molecule type" value="Genomic_DNA"/>
</dbReference>
<feature type="domain" description="Response regulatory" evidence="3">
    <location>
        <begin position="9"/>
        <end position="124"/>
    </location>
</feature>
<proteinExistence type="predicted"/>
<feature type="modified residue" description="4-aspartylphosphate" evidence="2">
    <location>
        <position position="60"/>
    </location>
</feature>
<evidence type="ECO:0000313" key="5">
    <source>
        <dbReference type="Proteomes" id="UP000198873"/>
    </source>
</evidence>
<evidence type="ECO:0000256" key="2">
    <source>
        <dbReference type="PROSITE-ProRule" id="PRU00169"/>
    </source>
</evidence>
<keyword evidence="5" id="KW-1185">Reference proteome</keyword>
<evidence type="ECO:0000256" key="1">
    <source>
        <dbReference type="ARBA" id="ARBA00023125"/>
    </source>
</evidence>
<dbReference type="Pfam" id="PF00196">
    <property type="entry name" value="GerE"/>
    <property type="match status" value="1"/>
</dbReference>
<dbReference type="SMART" id="SM00421">
    <property type="entry name" value="HTH_LUXR"/>
    <property type="match status" value="1"/>
</dbReference>
<dbReference type="PROSITE" id="PS50110">
    <property type="entry name" value="RESPONSE_REGULATORY"/>
    <property type="match status" value="1"/>
</dbReference>
<dbReference type="InterPro" id="IPR011006">
    <property type="entry name" value="CheY-like_superfamily"/>
</dbReference>
<dbReference type="Pfam" id="PF00072">
    <property type="entry name" value="Response_reg"/>
    <property type="match status" value="1"/>
</dbReference>
<dbReference type="PANTHER" id="PTHR43214">
    <property type="entry name" value="TWO-COMPONENT RESPONSE REGULATOR"/>
    <property type="match status" value="1"/>
</dbReference>
<dbReference type="Proteomes" id="UP000198873">
    <property type="component" value="Unassembled WGS sequence"/>
</dbReference>
<dbReference type="InterPro" id="IPR039420">
    <property type="entry name" value="WalR-like"/>
</dbReference>
<name>A0A1I6QN43_9ACTN</name>
<gene>
    <name evidence="4" type="ORF">SAMN05444716_102139</name>
</gene>
<dbReference type="InterPro" id="IPR000792">
    <property type="entry name" value="Tscrpt_reg_LuxR_C"/>
</dbReference>
<dbReference type="AlphaFoldDB" id="A0A1I6QN43"/>
<dbReference type="SUPFAM" id="SSF46894">
    <property type="entry name" value="C-terminal effector domain of the bipartite response regulators"/>
    <property type="match status" value="1"/>
</dbReference>
<dbReference type="GO" id="GO:0000160">
    <property type="term" value="P:phosphorelay signal transduction system"/>
    <property type="evidence" value="ECO:0007669"/>
    <property type="project" value="InterPro"/>
</dbReference>
<dbReference type="InterPro" id="IPR016032">
    <property type="entry name" value="Sig_transdc_resp-reg_C-effctor"/>
</dbReference>
<organism evidence="4 5">
    <name type="scientific">Streptomyces harbinensis</name>
    <dbReference type="NCBI Taxonomy" id="1176198"/>
    <lineage>
        <taxon>Bacteria</taxon>
        <taxon>Bacillati</taxon>
        <taxon>Actinomycetota</taxon>
        <taxon>Actinomycetes</taxon>
        <taxon>Kitasatosporales</taxon>
        <taxon>Streptomycetaceae</taxon>
        <taxon>Streptomyces</taxon>
    </lineage>
</organism>
<reference evidence="5" key="1">
    <citation type="submission" date="2016-10" db="EMBL/GenBank/DDBJ databases">
        <authorList>
            <person name="Varghese N."/>
            <person name="Submissions S."/>
        </authorList>
    </citation>
    <scope>NUCLEOTIDE SEQUENCE [LARGE SCALE GENOMIC DNA]</scope>
    <source>
        <strain evidence="5">CGMCC 4.7047</strain>
    </source>
</reference>
<dbReference type="InterPro" id="IPR036388">
    <property type="entry name" value="WH-like_DNA-bd_sf"/>
</dbReference>
<dbReference type="PANTHER" id="PTHR43214:SF43">
    <property type="entry name" value="TWO-COMPONENT RESPONSE REGULATOR"/>
    <property type="match status" value="1"/>
</dbReference>
<keyword evidence="1 4" id="KW-0238">DNA-binding</keyword>
<dbReference type="GO" id="GO:0006355">
    <property type="term" value="P:regulation of DNA-templated transcription"/>
    <property type="evidence" value="ECO:0007669"/>
    <property type="project" value="InterPro"/>
</dbReference>
<dbReference type="GO" id="GO:0003677">
    <property type="term" value="F:DNA binding"/>
    <property type="evidence" value="ECO:0007669"/>
    <property type="project" value="UniProtKB-KW"/>
</dbReference>
<dbReference type="Gene3D" id="3.40.50.2300">
    <property type="match status" value="1"/>
</dbReference>
<dbReference type="InterPro" id="IPR001789">
    <property type="entry name" value="Sig_transdc_resp-reg_receiver"/>
</dbReference>
<sequence length="219" mass="22927">MTPQSPVVTVAVIDDHPVVAAGIAAWYAAADPPVRVLAAGPDRSAALHGPGREADVVVLDLQLSPAGPGFGLLRELVAEGRAVIVYTVLDTEDAALTALDLGAVGFLTKAEGADHLVAATRAAAARLPYTPPALAGALIGDRRPGRPALARREIDVLRAWFQCESKLLVAQRLGISVRTVNTYLDRVRIKYANAGRPASTKAHLVARAVQDGLVSLDEL</sequence>
<dbReference type="SMART" id="SM00448">
    <property type="entry name" value="REC"/>
    <property type="match status" value="1"/>
</dbReference>
<keyword evidence="2" id="KW-0597">Phosphoprotein</keyword>
<protein>
    <submittedName>
        <fullName evidence="4">DNA-binding response regulator, NarL/FixJ family, contains REC and HTH domains</fullName>
    </submittedName>
</protein>
<dbReference type="SUPFAM" id="SSF52172">
    <property type="entry name" value="CheY-like"/>
    <property type="match status" value="1"/>
</dbReference>
<evidence type="ECO:0000313" key="4">
    <source>
        <dbReference type="EMBL" id="SFS53871.1"/>
    </source>
</evidence>
<dbReference type="RefSeq" id="WP_093842300.1">
    <property type="nucleotide sequence ID" value="NZ_FPAB01000002.1"/>
</dbReference>
<dbReference type="STRING" id="1176198.SAMN05444716_102139"/>
<dbReference type="Gene3D" id="1.10.10.10">
    <property type="entry name" value="Winged helix-like DNA-binding domain superfamily/Winged helix DNA-binding domain"/>
    <property type="match status" value="1"/>
</dbReference>
<accession>A0A1I6QN43</accession>
<evidence type="ECO:0000259" key="3">
    <source>
        <dbReference type="PROSITE" id="PS50110"/>
    </source>
</evidence>